<dbReference type="GO" id="GO:0009307">
    <property type="term" value="P:DNA restriction-modification system"/>
    <property type="evidence" value="ECO:0007669"/>
    <property type="project" value="InterPro"/>
</dbReference>
<reference evidence="3 4" key="1">
    <citation type="submission" date="2016-12" db="EMBL/GenBank/DDBJ databases">
        <authorList>
            <person name="Song W.-J."/>
            <person name="Kurnit D.M."/>
        </authorList>
    </citation>
    <scope>NUCLEOTIDE SEQUENCE [LARGE SCALE GENOMIC DNA]</scope>
    <source>
        <strain evidence="3 4">DSM 18488</strain>
    </source>
</reference>
<organism evidence="3 4">
    <name type="scientific">Desulfopila aestuarii DSM 18488</name>
    <dbReference type="NCBI Taxonomy" id="1121416"/>
    <lineage>
        <taxon>Bacteria</taxon>
        <taxon>Pseudomonadati</taxon>
        <taxon>Thermodesulfobacteriota</taxon>
        <taxon>Desulfobulbia</taxon>
        <taxon>Desulfobulbales</taxon>
        <taxon>Desulfocapsaceae</taxon>
        <taxon>Desulfopila</taxon>
    </lineage>
</organism>
<sequence length="308" mass="33860">MAVPDFQAFLLPLLRFASDGEVHSLQEAYSVLADHFKLSDADKTEMLPSGTQVIYKNRIAWARTYLVKALVLESPKRGLFRITERGRELLAGNPSTLLVKHLKAYPEFAAFHGHGNNTVDSAAATSLVDVDNEKSSSTPDEIFEMAYQELRAGLATDLLAQVSNNSPEFFERLVVKLLVKMGYGGSIRDAGQAIGRSGDEGIDGIIKEDKLGLDVIYIQAKRWQGSVGRPEIQKFVGALHGQRAKKGVFITTGSFTKDAQQYVATIDPKVVLIDGGRLVELMIDHNLGVSVAEVYEIKKIDTDFFLEG</sequence>
<dbReference type="InterPro" id="IPR011335">
    <property type="entry name" value="Restrct_endonuc-II-like"/>
</dbReference>
<evidence type="ECO:0000313" key="3">
    <source>
        <dbReference type="EMBL" id="SHO52979.1"/>
    </source>
</evidence>
<dbReference type="OrthoDB" id="9781481at2"/>
<dbReference type="AlphaFoldDB" id="A0A1M7YK35"/>
<proteinExistence type="predicted"/>
<dbReference type="Gene3D" id="3.40.1350.10">
    <property type="match status" value="1"/>
</dbReference>
<evidence type="ECO:0000313" key="4">
    <source>
        <dbReference type="Proteomes" id="UP000184603"/>
    </source>
</evidence>
<dbReference type="InterPro" id="IPR052906">
    <property type="entry name" value="Type_IV_Methyl-Rstrct_Enzyme"/>
</dbReference>
<dbReference type="Pfam" id="PF04471">
    <property type="entry name" value="Mrr_cat"/>
    <property type="match status" value="1"/>
</dbReference>
<feature type="domain" description="Restriction endonuclease type IV Mrr" evidence="1">
    <location>
        <begin position="164"/>
        <end position="282"/>
    </location>
</feature>
<dbReference type="SUPFAM" id="SSF52980">
    <property type="entry name" value="Restriction endonuclease-like"/>
    <property type="match status" value="1"/>
</dbReference>
<dbReference type="PANTHER" id="PTHR30015:SF7">
    <property type="entry name" value="TYPE IV METHYL-DIRECTED RESTRICTION ENZYME ECOKMRR"/>
    <property type="match status" value="1"/>
</dbReference>
<dbReference type="Pfam" id="PF14338">
    <property type="entry name" value="Mrr_N"/>
    <property type="match status" value="1"/>
</dbReference>
<accession>A0A1M7YK35</accession>
<dbReference type="RefSeq" id="WP_073616588.1">
    <property type="nucleotide sequence ID" value="NZ_FRFE01000044.1"/>
</dbReference>
<dbReference type="InterPro" id="IPR011856">
    <property type="entry name" value="tRNA_endonuc-like_dom_sf"/>
</dbReference>
<dbReference type="PANTHER" id="PTHR30015">
    <property type="entry name" value="MRR RESTRICTION SYSTEM PROTEIN"/>
    <property type="match status" value="1"/>
</dbReference>
<feature type="domain" description="Restriction system protein Mrr-like N-terminal" evidence="2">
    <location>
        <begin position="6"/>
        <end position="91"/>
    </location>
</feature>
<dbReference type="InterPro" id="IPR007560">
    <property type="entry name" value="Restrct_endonuc_IV_Mrr"/>
</dbReference>
<evidence type="ECO:0000259" key="2">
    <source>
        <dbReference type="Pfam" id="PF14338"/>
    </source>
</evidence>
<name>A0A1M7YK35_9BACT</name>
<dbReference type="STRING" id="1121416.SAMN02745220_04868"/>
<gene>
    <name evidence="3" type="ORF">SAMN02745220_04868</name>
</gene>
<evidence type="ECO:0000259" key="1">
    <source>
        <dbReference type="Pfam" id="PF04471"/>
    </source>
</evidence>
<dbReference type="Proteomes" id="UP000184603">
    <property type="component" value="Unassembled WGS sequence"/>
</dbReference>
<dbReference type="InterPro" id="IPR025745">
    <property type="entry name" value="Mrr-like_N_dom"/>
</dbReference>
<dbReference type="GO" id="GO:0003677">
    <property type="term" value="F:DNA binding"/>
    <property type="evidence" value="ECO:0007669"/>
    <property type="project" value="InterPro"/>
</dbReference>
<keyword evidence="4" id="KW-1185">Reference proteome</keyword>
<protein>
    <submittedName>
        <fullName evidence="3">Restriction system protein</fullName>
    </submittedName>
</protein>
<dbReference type="EMBL" id="FRFE01000044">
    <property type="protein sequence ID" value="SHO52979.1"/>
    <property type="molecule type" value="Genomic_DNA"/>
</dbReference>
<dbReference type="GO" id="GO:0015666">
    <property type="term" value="F:restriction endodeoxyribonuclease activity"/>
    <property type="evidence" value="ECO:0007669"/>
    <property type="project" value="TreeGrafter"/>
</dbReference>